<sequence>MRSPAETLRNYGWLTVLGDDMAERIGGGDRLRASGAFVEVERLAADG</sequence>
<evidence type="ECO:0000313" key="1">
    <source>
        <dbReference type="EMBL" id="GGL06899.1"/>
    </source>
</evidence>
<comment type="caution">
    <text evidence="1">The sequence shown here is derived from an EMBL/GenBank/DDBJ whole genome shotgun (WGS) entry which is preliminary data.</text>
</comment>
<dbReference type="RefSeq" id="WP_189081399.1">
    <property type="nucleotide sequence ID" value="NZ_BMMX01000026.1"/>
</dbReference>
<dbReference type="AlphaFoldDB" id="A0A8J3C4D7"/>
<organism evidence="1 2">
    <name type="scientific">Mangrovihabitans endophyticus</name>
    <dbReference type="NCBI Taxonomy" id="1751298"/>
    <lineage>
        <taxon>Bacteria</taxon>
        <taxon>Bacillati</taxon>
        <taxon>Actinomycetota</taxon>
        <taxon>Actinomycetes</taxon>
        <taxon>Micromonosporales</taxon>
        <taxon>Micromonosporaceae</taxon>
        <taxon>Mangrovihabitans</taxon>
    </lineage>
</organism>
<dbReference type="EMBL" id="BMMX01000026">
    <property type="protein sequence ID" value="GGL06899.1"/>
    <property type="molecule type" value="Genomic_DNA"/>
</dbReference>
<name>A0A8J3C4D7_9ACTN</name>
<protein>
    <submittedName>
        <fullName evidence="1">Uncharacterized protein</fullName>
    </submittedName>
</protein>
<reference evidence="1" key="1">
    <citation type="journal article" date="2014" name="Int. J. Syst. Evol. Microbiol.">
        <title>Complete genome sequence of Corynebacterium casei LMG S-19264T (=DSM 44701T), isolated from a smear-ripened cheese.</title>
        <authorList>
            <consortium name="US DOE Joint Genome Institute (JGI-PGF)"/>
            <person name="Walter F."/>
            <person name="Albersmeier A."/>
            <person name="Kalinowski J."/>
            <person name="Ruckert C."/>
        </authorList>
    </citation>
    <scope>NUCLEOTIDE SEQUENCE</scope>
    <source>
        <strain evidence="1">CGMCC 4.7299</strain>
    </source>
</reference>
<dbReference type="Proteomes" id="UP000656042">
    <property type="component" value="Unassembled WGS sequence"/>
</dbReference>
<keyword evidence="2" id="KW-1185">Reference proteome</keyword>
<gene>
    <name evidence="1" type="ORF">GCM10012284_46350</name>
</gene>
<reference evidence="1" key="2">
    <citation type="submission" date="2020-09" db="EMBL/GenBank/DDBJ databases">
        <authorList>
            <person name="Sun Q."/>
            <person name="Zhou Y."/>
        </authorList>
    </citation>
    <scope>NUCLEOTIDE SEQUENCE</scope>
    <source>
        <strain evidence="1">CGMCC 4.7299</strain>
    </source>
</reference>
<evidence type="ECO:0000313" key="2">
    <source>
        <dbReference type="Proteomes" id="UP000656042"/>
    </source>
</evidence>
<accession>A0A8J3C4D7</accession>
<proteinExistence type="predicted"/>